<feature type="domain" description="RRM" evidence="4">
    <location>
        <begin position="414"/>
        <end position="515"/>
    </location>
</feature>
<dbReference type="SMART" id="SM00360">
    <property type="entry name" value="RRM"/>
    <property type="match status" value="2"/>
</dbReference>
<dbReference type="InterPro" id="IPR012677">
    <property type="entry name" value="Nucleotide-bd_a/b_plait_sf"/>
</dbReference>
<feature type="compositionally biased region" description="Polar residues" evidence="3">
    <location>
        <begin position="286"/>
        <end position="317"/>
    </location>
</feature>
<evidence type="ECO:0000313" key="6">
    <source>
        <dbReference type="Proteomes" id="UP000038009"/>
    </source>
</evidence>
<sequence>MFLAYTSSQDGASSEASFKKGGFGFDFANQTGHAKSLTILSPNTDSLDGDLSTSSGGFLHMVAPQSCISSSQMHLMNLHGSDLTRHLNTNAHTAEAGGATTTTTTLGEGSQLFRFATTPVPKGGNDEYAEADNAVLDYSGLESLLMAATGDSSNTPTPRRTNAAPAAVVAQQGSTAAVSLRNSMSLQSTPFAVSFANCLPKRRSTDSVSPVPSRGSDSIPQGCGSLNAYSGDNTLCSSFGPELISISLQQPQLQHSRECSINAIDTALPPALTVVPVPGAADTRDSQPNSVAKNIGSSVSHSANATPENLPSASQPHPTDPEVRSNLFICGLPVTIADKDLLDIFGKYGPIESAKVMLDIHTGRSCGIAFVKFKEVEHAENAVDSLNGTSVDGHPIAVRIANSRAAYLPGNPTNKTFVRNVPLAVSRSTLMEYFSQFGEVTDLSIKSDTLQGRHRGGSGGRSASAVEGMPEEKLNIVFITYSTKEAAARAADATHVKTPFKECNGVPLLAKVAEDTTRRKERLSRRARAASCTENKSVSSNTQTASPPNCTGVAAVQPGMMMVPVGPFVAGGFPGSGYAAMPGVAGADLTTLTVMQANRSSSNNSNAPLPQQPAQQQMNVFRDVNGGLVYSAAAAAPPQTGMAYSIQGGFPPVSQPPPPHQSVYFTTQSPPQVQLQPQPTVFIQTTNGIMAPQAPQAQFIQQTVQPPPAPALQLQGAQGQIMYVQTPNGSVMPALYNGAASAGPMQAQGVSYYQMLSS</sequence>
<dbReference type="GO" id="GO:0003723">
    <property type="term" value="F:RNA binding"/>
    <property type="evidence" value="ECO:0007669"/>
    <property type="project" value="UniProtKB-UniRule"/>
</dbReference>
<comment type="caution">
    <text evidence="5">The sequence shown here is derived from an EMBL/GenBank/DDBJ whole genome shotgun (WGS) entry which is preliminary data.</text>
</comment>
<gene>
    <name evidence="5" type="ORF">ABL78_1696</name>
</gene>
<dbReference type="InterPro" id="IPR035979">
    <property type="entry name" value="RBD_domain_sf"/>
</dbReference>
<evidence type="ECO:0000313" key="5">
    <source>
        <dbReference type="EMBL" id="KPI89203.1"/>
    </source>
</evidence>
<proteinExistence type="predicted"/>
<dbReference type="PANTHER" id="PTHR48027">
    <property type="entry name" value="HETEROGENEOUS NUCLEAR RIBONUCLEOPROTEIN 87F-RELATED"/>
    <property type="match status" value="1"/>
</dbReference>
<evidence type="ECO:0000259" key="4">
    <source>
        <dbReference type="PROSITE" id="PS50102"/>
    </source>
</evidence>
<feature type="compositionally biased region" description="Polar residues" evidence="3">
    <location>
        <begin position="532"/>
        <end position="549"/>
    </location>
</feature>
<reference evidence="5 6" key="1">
    <citation type="journal article" date="2015" name="PLoS Pathog.">
        <title>Leptomonas seymouri: Adaptations to the Dixenous Life Cycle Analyzed by Genome Sequencing, Transcriptome Profiling and Co-infection with Leishmania donovani.</title>
        <authorList>
            <person name="Kraeva N."/>
            <person name="Butenko A."/>
            <person name="Hlavacova J."/>
            <person name="Kostygov A."/>
            <person name="Myskova J."/>
            <person name="Grybchuk D."/>
            <person name="Lestinova T."/>
            <person name="Votypka J."/>
            <person name="Volf P."/>
            <person name="Opperdoes F."/>
            <person name="Flegontov P."/>
            <person name="Lukes J."/>
            <person name="Yurchenko V."/>
        </authorList>
    </citation>
    <scope>NUCLEOTIDE SEQUENCE [LARGE SCALE GENOMIC DNA]</scope>
    <source>
        <strain evidence="5 6">ATCC 30220</strain>
    </source>
</reference>
<evidence type="ECO:0000256" key="2">
    <source>
        <dbReference type="PROSITE-ProRule" id="PRU00176"/>
    </source>
</evidence>
<dbReference type="FunFam" id="3.30.70.330:FF:001249">
    <property type="entry name" value="RNA-binding protein, putative"/>
    <property type="match status" value="1"/>
</dbReference>
<evidence type="ECO:0000256" key="1">
    <source>
        <dbReference type="ARBA" id="ARBA00022884"/>
    </source>
</evidence>
<dbReference type="EMBL" id="LJSK01000029">
    <property type="protein sequence ID" value="KPI89203.1"/>
    <property type="molecule type" value="Genomic_DNA"/>
</dbReference>
<dbReference type="VEuPathDB" id="TriTrypDB:Lsey_0029_0230"/>
<feature type="region of interest" description="Disordered" evidence="3">
    <location>
        <begin position="279"/>
        <end position="321"/>
    </location>
</feature>
<organism evidence="5 6">
    <name type="scientific">Leptomonas seymouri</name>
    <dbReference type="NCBI Taxonomy" id="5684"/>
    <lineage>
        <taxon>Eukaryota</taxon>
        <taxon>Discoba</taxon>
        <taxon>Euglenozoa</taxon>
        <taxon>Kinetoplastea</taxon>
        <taxon>Metakinetoplastina</taxon>
        <taxon>Trypanosomatida</taxon>
        <taxon>Trypanosomatidae</taxon>
        <taxon>Leishmaniinae</taxon>
        <taxon>Leptomonas</taxon>
    </lineage>
</organism>
<keyword evidence="6" id="KW-1185">Reference proteome</keyword>
<protein>
    <recommendedName>
        <fullName evidence="4">RRM domain-containing protein</fullName>
    </recommendedName>
</protein>
<accession>A0A0N1I1V6</accession>
<feature type="region of interest" description="Disordered" evidence="3">
    <location>
        <begin position="516"/>
        <end position="550"/>
    </location>
</feature>
<keyword evidence="1 2" id="KW-0694">RNA-binding</keyword>
<dbReference type="InterPro" id="IPR052462">
    <property type="entry name" value="SLIRP/GR-RBP-like"/>
</dbReference>
<feature type="compositionally biased region" description="Basic residues" evidence="3">
    <location>
        <begin position="519"/>
        <end position="528"/>
    </location>
</feature>
<dbReference type="OrthoDB" id="6159137at2759"/>
<dbReference type="Proteomes" id="UP000038009">
    <property type="component" value="Unassembled WGS sequence"/>
</dbReference>
<feature type="domain" description="RRM" evidence="4">
    <location>
        <begin position="325"/>
        <end position="403"/>
    </location>
</feature>
<dbReference type="InterPro" id="IPR000504">
    <property type="entry name" value="RRM_dom"/>
</dbReference>
<dbReference type="SUPFAM" id="SSF54928">
    <property type="entry name" value="RNA-binding domain, RBD"/>
    <property type="match status" value="1"/>
</dbReference>
<dbReference type="AlphaFoldDB" id="A0A0N1I1V6"/>
<evidence type="ECO:0000256" key="3">
    <source>
        <dbReference type="SAM" id="MobiDB-lite"/>
    </source>
</evidence>
<name>A0A0N1I1V6_LEPSE</name>
<dbReference type="PROSITE" id="PS50102">
    <property type="entry name" value="RRM"/>
    <property type="match status" value="2"/>
</dbReference>
<dbReference type="Gene3D" id="3.30.70.330">
    <property type="match status" value="2"/>
</dbReference>
<dbReference type="Pfam" id="PF00076">
    <property type="entry name" value="RRM_1"/>
    <property type="match status" value="2"/>
</dbReference>